<keyword evidence="2" id="KW-1185">Reference proteome</keyword>
<accession>D6U3M2</accession>
<dbReference type="EMBL" id="ADVG01000004">
    <property type="protein sequence ID" value="EFH83012.1"/>
    <property type="molecule type" value="Genomic_DNA"/>
</dbReference>
<reference evidence="1 2" key="1">
    <citation type="journal article" date="2011" name="Stand. Genomic Sci.">
        <title>Non-contiguous finished genome sequence and contextual data of the filamentous soil bacterium Ktedonobacter racemifer type strain (SOSP1-21).</title>
        <authorList>
            <person name="Chang Y.J."/>
            <person name="Land M."/>
            <person name="Hauser L."/>
            <person name="Chertkov O."/>
            <person name="Del Rio T.G."/>
            <person name="Nolan M."/>
            <person name="Copeland A."/>
            <person name="Tice H."/>
            <person name="Cheng J.F."/>
            <person name="Lucas S."/>
            <person name="Han C."/>
            <person name="Goodwin L."/>
            <person name="Pitluck S."/>
            <person name="Ivanova N."/>
            <person name="Ovchinikova G."/>
            <person name="Pati A."/>
            <person name="Chen A."/>
            <person name="Palaniappan K."/>
            <person name="Mavromatis K."/>
            <person name="Liolios K."/>
            <person name="Brettin T."/>
            <person name="Fiebig A."/>
            <person name="Rohde M."/>
            <person name="Abt B."/>
            <person name="Goker M."/>
            <person name="Detter J.C."/>
            <person name="Woyke T."/>
            <person name="Bristow J."/>
            <person name="Eisen J.A."/>
            <person name="Markowitz V."/>
            <person name="Hugenholtz P."/>
            <person name="Kyrpides N.C."/>
            <person name="Klenk H.P."/>
            <person name="Lapidus A."/>
        </authorList>
    </citation>
    <scope>NUCLEOTIDE SEQUENCE [LARGE SCALE GENOMIC DNA]</scope>
    <source>
        <strain evidence="2">DSM 44963</strain>
    </source>
</reference>
<name>D6U3M2_KTERA</name>
<evidence type="ECO:0000313" key="1">
    <source>
        <dbReference type="EMBL" id="EFH83012.1"/>
    </source>
</evidence>
<protein>
    <submittedName>
        <fullName evidence="1">Uncharacterized protein</fullName>
    </submittedName>
</protein>
<sequence length="98" mass="11120">MIFSQPGPRKGHNPHFEVLFFYISSTVSIKLTIPSLILAQCIRSYLFDDQISTLLLVGSSYLMTTLHRDPALEGRVLAWRTITDFDSPNDSIVAIRKH</sequence>
<proteinExistence type="predicted"/>
<dbReference type="STRING" id="485913.Krac_3923"/>
<dbReference type="InParanoid" id="D6U3M2"/>
<evidence type="ECO:0000313" key="2">
    <source>
        <dbReference type="Proteomes" id="UP000004508"/>
    </source>
</evidence>
<comment type="caution">
    <text evidence="1">The sequence shown here is derived from an EMBL/GenBank/DDBJ whole genome shotgun (WGS) entry which is preliminary data.</text>
</comment>
<dbReference type="Proteomes" id="UP000004508">
    <property type="component" value="Unassembled WGS sequence"/>
</dbReference>
<organism evidence="1 2">
    <name type="scientific">Ktedonobacter racemifer DSM 44963</name>
    <dbReference type="NCBI Taxonomy" id="485913"/>
    <lineage>
        <taxon>Bacteria</taxon>
        <taxon>Bacillati</taxon>
        <taxon>Chloroflexota</taxon>
        <taxon>Ktedonobacteria</taxon>
        <taxon>Ktedonobacterales</taxon>
        <taxon>Ktedonobacteraceae</taxon>
        <taxon>Ktedonobacter</taxon>
    </lineage>
</organism>
<gene>
    <name evidence="1" type="ORF">Krac_3923</name>
</gene>
<dbReference type="AlphaFoldDB" id="D6U3M2"/>